<reference evidence="2" key="1">
    <citation type="submission" date="2016-09" db="EMBL/GenBank/DDBJ databases">
        <authorList>
            <person name="Gulvik C.A."/>
        </authorList>
    </citation>
    <scope>NUCLEOTIDE SEQUENCE [LARGE SCALE GENOMIC DNA]</scope>
    <source>
        <strain evidence="2">LMG 8895</strain>
    </source>
</reference>
<dbReference type="RefSeq" id="WP_069664142.1">
    <property type="nucleotide sequence ID" value="NZ_JBHUJJ010000001.1"/>
</dbReference>
<proteinExistence type="predicted"/>
<dbReference type="AlphaFoldDB" id="A0A1E5GIK7"/>
<sequence>MKKIKQRLSFIIAGCLVLVGINYVVSGANEKISAAPADYNDILLAPDVNIIGSSGTISEIPGDYGTMFKLTKDTSYEVKGLKDPVNDVLVKTGSGINDPNASKIFRFSPDNIAEEKSVLVKNAGLYNGKSIDLKLVIDQMSLTKNASTGKYPYMNFIAVNYNDRDKTDDTANVAIKTWGAMFLMLGSSNRSASDYYDTYAIGDKVQYHYEFYDHQTGLPIDFQGTWNFNNINGLKAVTTDFDDDFKKLYVLEDTWIGYLKDTPTVGKLELYGTSSTTNSSRSLLTQLFSGNKFNTSMERRAATTNTNPAAMAVMYGTQSLARIAPATPIVYGIKNEAKHTDTENYLDIKYSILQTIPDNKIENRDDTFKLETEVPSIYDIDLSKVKVLEYGTDTDWTGLFTIEKDPGNASKLILTANLSDATTAENFNGKVFDIKIAAEANASFSFDKDNSLYGYQNSGDDNGYMTFELGGPKTNAYYTYNTVNGNVLSDTLESKVISGQTMSKVLYEGKPDADPKQNIKVPLGTNFNTDYPDPGTSFLDNIRVDTDNPIDKPVEVTYKQPLPNTSILGDTTLVLTLTTAKGVTKDVPVKVTIAPTTAELRVKYKINGNYMTDKYPDYVDSTQMIGDPINLKNIKSVTDTIQAIKDAGYEQTNAPVEEFVLATGGNIVEYEFEGRLFLSSTPEILNFGIEEASYKAIRVNEATLDKALIVTDTRAAKQQWTLQAKVTQEFTLTETDGSKKVIPNILRYNDGSETEKHFILDNAQELLTDTHTTSNEFNVSSTWAPKGKGFKLDVPGDAVKKLGKYQAKIEFVVGETP</sequence>
<evidence type="ECO:0000313" key="2">
    <source>
        <dbReference type="Proteomes" id="UP000095094"/>
    </source>
</evidence>
<dbReference type="EMBL" id="MIJY01000034">
    <property type="protein sequence ID" value="OEG12441.1"/>
    <property type="molecule type" value="Genomic_DNA"/>
</dbReference>
<dbReference type="PATRIC" id="fig|332950.4.peg.2676"/>
<evidence type="ECO:0008006" key="3">
    <source>
        <dbReference type="Google" id="ProtNLM"/>
    </source>
</evidence>
<evidence type="ECO:0000313" key="1">
    <source>
        <dbReference type="EMBL" id="OEG12441.1"/>
    </source>
</evidence>
<organism evidence="1 2">
    <name type="scientific">Enterococcus termitis</name>
    <dbReference type="NCBI Taxonomy" id="332950"/>
    <lineage>
        <taxon>Bacteria</taxon>
        <taxon>Bacillati</taxon>
        <taxon>Bacillota</taxon>
        <taxon>Bacilli</taxon>
        <taxon>Lactobacillales</taxon>
        <taxon>Enterococcaceae</taxon>
        <taxon>Enterococcus</taxon>
    </lineage>
</organism>
<accession>A0A1E5GIK7</accession>
<protein>
    <recommendedName>
        <fullName evidence="3">WxL domain-containing protein</fullName>
    </recommendedName>
</protein>
<keyword evidence="2" id="KW-1185">Reference proteome</keyword>
<gene>
    <name evidence="1" type="ORF">BCR25_07835</name>
</gene>
<dbReference type="Proteomes" id="UP000095094">
    <property type="component" value="Unassembled WGS sequence"/>
</dbReference>
<comment type="caution">
    <text evidence="1">The sequence shown here is derived from an EMBL/GenBank/DDBJ whole genome shotgun (WGS) entry which is preliminary data.</text>
</comment>
<dbReference type="OrthoDB" id="2157712at2"/>
<name>A0A1E5GIK7_9ENTE</name>